<gene>
    <name evidence="2" type="ORF">UFOPK2593_01578</name>
    <name evidence="3" type="ORF">UFOPK2894_01611</name>
    <name evidence="4" type="ORF">UFOPK3492_01329</name>
</gene>
<name>A0A6J7GJU2_9ZZZZ</name>
<keyword evidence="1" id="KW-1133">Transmembrane helix</keyword>
<keyword evidence="1" id="KW-0472">Membrane</keyword>
<protein>
    <submittedName>
        <fullName evidence="4">Unannotated protein</fullName>
    </submittedName>
</protein>
<reference evidence="4" key="1">
    <citation type="submission" date="2020-05" db="EMBL/GenBank/DDBJ databases">
        <authorList>
            <person name="Chiriac C."/>
            <person name="Salcher M."/>
            <person name="Ghai R."/>
            <person name="Kavagutti S V."/>
        </authorList>
    </citation>
    <scope>NUCLEOTIDE SEQUENCE</scope>
</reference>
<dbReference type="EMBL" id="CAEZXW010000173">
    <property type="protein sequence ID" value="CAB4719076.1"/>
    <property type="molecule type" value="Genomic_DNA"/>
</dbReference>
<feature type="transmembrane region" description="Helical" evidence="1">
    <location>
        <begin position="37"/>
        <end position="54"/>
    </location>
</feature>
<evidence type="ECO:0000313" key="3">
    <source>
        <dbReference type="EMBL" id="CAB4788068.1"/>
    </source>
</evidence>
<evidence type="ECO:0000313" key="2">
    <source>
        <dbReference type="EMBL" id="CAB4719076.1"/>
    </source>
</evidence>
<dbReference type="Pfam" id="PF10745">
    <property type="entry name" value="DUF2530"/>
    <property type="match status" value="1"/>
</dbReference>
<dbReference type="EMBL" id="CAEZZQ010000164">
    <property type="protein sequence ID" value="CAB4788068.1"/>
    <property type="molecule type" value="Genomic_DNA"/>
</dbReference>
<keyword evidence="1" id="KW-0812">Transmembrane</keyword>
<sequence length="71" mass="7717">MMREMPPLVVKEGRIVLTGTLLWVAGAVITALMGEATAFKACVVGALLGCYGTYRTFKNDRRRRTANVSAI</sequence>
<organism evidence="4">
    <name type="scientific">freshwater metagenome</name>
    <dbReference type="NCBI Taxonomy" id="449393"/>
    <lineage>
        <taxon>unclassified sequences</taxon>
        <taxon>metagenomes</taxon>
        <taxon>ecological metagenomes</taxon>
    </lineage>
</organism>
<accession>A0A6J7GJU2</accession>
<dbReference type="EMBL" id="CAFBMD010000153">
    <property type="protein sequence ID" value="CAB4908252.1"/>
    <property type="molecule type" value="Genomic_DNA"/>
</dbReference>
<evidence type="ECO:0000313" key="4">
    <source>
        <dbReference type="EMBL" id="CAB4908252.1"/>
    </source>
</evidence>
<evidence type="ECO:0000256" key="1">
    <source>
        <dbReference type="SAM" id="Phobius"/>
    </source>
</evidence>
<proteinExistence type="predicted"/>
<dbReference type="InterPro" id="IPR019681">
    <property type="entry name" value="DUF2530"/>
</dbReference>
<dbReference type="AlphaFoldDB" id="A0A6J7GJU2"/>